<dbReference type="PANTHER" id="PTHR44006:SF1">
    <property type="entry name" value="U5 SMALL NUCLEAR RIBONUCLEOPROTEIN 40 KDA PROTEIN"/>
    <property type="match status" value="1"/>
</dbReference>
<feature type="repeat" description="WD" evidence="5">
    <location>
        <begin position="235"/>
        <end position="271"/>
    </location>
</feature>
<evidence type="ECO:0000256" key="3">
    <source>
        <dbReference type="ARBA" id="ARBA00022737"/>
    </source>
</evidence>
<dbReference type="PROSITE" id="PS00678">
    <property type="entry name" value="WD_REPEATS_1"/>
    <property type="match status" value="1"/>
</dbReference>
<dbReference type="PANTHER" id="PTHR44006">
    <property type="entry name" value="U5 SMALL NUCLEAR RIBONUCLEOPROTEIN 40 KDA PROTEIN"/>
    <property type="match status" value="1"/>
</dbReference>
<dbReference type="EMBL" id="JWZX01003325">
    <property type="protein sequence ID" value="KOO21898.1"/>
    <property type="molecule type" value="Genomic_DNA"/>
</dbReference>
<reference evidence="7" key="1">
    <citation type="journal article" date="2015" name="PLoS Genet.">
        <title>Genome Sequence and Transcriptome Analyses of Chrysochromulina tobin: Metabolic Tools for Enhanced Algal Fitness in the Prominent Order Prymnesiales (Haptophyceae).</title>
        <authorList>
            <person name="Hovde B.T."/>
            <person name="Deodato C.R."/>
            <person name="Hunsperger H.M."/>
            <person name="Ryken S.A."/>
            <person name="Yost W."/>
            <person name="Jha R.K."/>
            <person name="Patterson J."/>
            <person name="Monnat R.J. Jr."/>
            <person name="Barlow S.B."/>
            <person name="Starkenburg S.R."/>
            <person name="Cattolico R.A."/>
        </authorList>
    </citation>
    <scope>NUCLEOTIDE SEQUENCE</scope>
    <source>
        <strain evidence="7">CCMP291</strain>
    </source>
</reference>
<feature type="repeat" description="WD" evidence="5">
    <location>
        <begin position="143"/>
        <end position="177"/>
    </location>
</feature>
<accession>A0A0M0J6P2</accession>
<keyword evidence="2" id="KW-0507">mRNA processing</keyword>
<dbReference type="InterPro" id="IPR015943">
    <property type="entry name" value="WD40/YVTN_repeat-like_dom_sf"/>
</dbReference>
<dbReference type="GO" id="GO:0008380">
    <property type="term" value="P:RNA splicing"/>
    <property type="evidence" value="ECO:0007669"/>
    <property type="project" value="UniProtKB-KW"/>
</dbReference>
<feature type="repeat" description="WD" evidence="5">
    <location>
        <begin position="204"/>
        <end position="234"/>
    </location>
</feature>
<evidence type="ECO:0000256" key="5">
    <source>
        <dbReference type="PROSITE-ProRule" id="PRU00221"/>
    </source>
</evidence>
<dbReference type="PRINTS" id="PR00320">
    <property type="entry name" value="GPROTEINBRPT"/>
</dbReference>
<dbReference type="SMART" id="SM00320">
    <property type="entry name" value="WD40"/>
    <property type="match status" value="6"/>
</dbReference>
<dbReference type="Pfam" id="PF00400">
    <property type="entry name" value="WD40"/>
    <property type="match status" value="6"/>
</dbReference>
<comment type="caution">
    <text evidence="6">The sequence shown here is derived from an EMBL/GenBank/DDBJ whole genome shotgun (WGS) entry which is preliminary data.</text>
</comment>
<dbReference type="CDD" id="cd00200">
    <property type="entry name" value="WD40"/>
    <property type="match status" value="1"/>
</dbReference>
<feature type="repeat" description="WD" evidence="5">
    <location>
        <begin position="59"/>
        <end position="100"/>
    </location>
</feature>
<dbReference type="InterPro" id="IPR001680">
    <property type="entry name" value="WD40_rpt"/>
</dbReference>
<dbReference type="SUPFAM" id="SSF50978">
    <property type="entry name" value="WD40 repeat-like"/>
    <property type="match status" value="1"/>
</dbReference>
<dbReference type="InterPro" id="IPR020472">
    <property type="entry name" value="WD40_PAC1"/>
</dbReference>
<keyword evidence="1 5" id="KW-0853">WD repeat</keyword>
<organism evidence="6 7">
    <name type="scientific">Chrysochromulina tobinii</name>
    <dbReference type="NCBI Taxonomy" id="1460289"/>
    <lineage>
        <taxon>Eukaryota</taxon>
        <taxon>Haptista</taxon>
        <taxon>Haptophyta</taxon>
        <taxon>Prymnesiophyceae</taxon>
        <taxon>Prymnesiales</taxon>
        <taxon>Chrysochromulinaceae</taxon>
        <taxon>Chrysochromulina</taxon>
    </lineage>
</organism>
<dbReference type="PROSITE" id="PS50294">
    <property type="entry name" value="WD_REPEATS_REGION"/>
    <property type="match status" value="4"/>
</dbReference>
<keyword evidence="7" id="KW-1185">Reference proteome</keyword>
<dbReference type="GO" id="GO:0071013">
    <property type="term" value="C:catalytic step 2 spliceosome"/>
    <property type="evidence" value="ECO:0007669"/>
    <property type="project" value="TreeGrafter"/>
</dbReference>
<evidence type="ECO:0000256" key="4">
    <source>
        <dbReference type="ARBA" id="ARBA00023187"/>
    </source>
</evidence>
<dbReference type="InterPro" id="IPR019775">
    <property type="entry name" value="WD40_repeat_CS"/>
</dbReference>
<dbReference type="GO" id="GO:0006397">
    <property type="term" value="P:mRNA processing"/>
    <property type="evidence" value="ECO:0007669"/>
    <property type="project" value="UniProtKB-KW"/>
</dbReference>
<dbReference type="InterPro" id="IPR036322">
    <property type="entry name" value="WD40_repeat_dom_sf"/>
</dbReference>
<proteinExistence type="predicted"/>
<dbReference type="AlphaFoldDB" id="A0A0M0J6P2"/>
<evidence type="ECO:0000256" key="2">
    <source>
        <dbReference type="ARBA" id="ARBA00022664"/>
    </source>
</evidence>
<name>A0A0M0J6P2_9EUKA</name>
<dbReference type="GO" id="GO:0003723">
    <property type="term" value="F:RNA binding"/>
    <property type="evidence" value="ECO:0007669"/>
    <property type="project" value="TreeGrafter"/>
</dbReference>
<keyword evidence="4" id="KW-0508">mRNA splicing</keyword>
<keyword evidence="3" id="KW-0677">Repeat</keyword>
<gene>
    <name evidence="6" type="ORF">Ctob_000279</name>
</gene>
<dbReference type="OrthoDB" id="1068471at2759"/>
<keyword evidence="6" id="KW-0687">Ribonucleoprotein</keyword>
<dbReference type="InterPro" id="IPR052234">
    <property type="entry name" value="U5_snRNP_Component"/>
</dbReference>
<sequence>MLLLWDTYGECDNTMNFKGHSNAVLEVHWASDGETAFSCSADKTGALWDAKTGARIRQFRGHTAVVNSLCPSRDSSVLATASDDRSARVWDARVRTCQHTITHPYAVTATCVSHDGMALFTGSLDGRVRWYDLRRPGSVQHELNGHADIVSGLSLSHDGQSLLSNAMDNVVRCWDVKPYATADRCTKHFLGASHNYEKGLLRPSWSVNGSQVAAGSADHFVYVWDVGTRRISYKLPGHTGSVNEVGFHPTQPILCSCGNDRQIFLGEIRPT</sequence>
<evidence type="ECO:0000313" key="6">
    <source>
        <dbReference type="EMBL" id="KOO21898.1"/>
    </source>
</evidence>
<evidence type="ECO:0000313" key="7">
    <source>
        <dbReference type="Proteomes" id="UP000037460"/>
    </source>
</evidence>
<evidence type="ECO:0000256" key="1">
    <source>
        <dbReference type="ARBA" id="ARBA00022574"/>
    </source>
</evidence>
<protein>
    <submittedName>
        <fullName evidence="6">U5 small nuclear ribonucleoprotein 40 kDa protein</fullName>
    </submittedName>
</protein>
<dbReference type="Proteomes" id="UP000037460">
    <property type="component" value="Unassembled WGS sequence"/>
</dbReference>
<dbReference type="PROSITE" id="PS50082">
    <property type="entry name" value="WD_REPEATS_2"/>
    <property type="match status" value="5"/>
</dbReference>
<feature type="repeat" description="WD" evidence="5">
    <location>
        <begin position="17"/>
        <end position="58"/>
    </location>
</feature>
<dbReference type="Gene3D" id="2.130.10.10">
    <property type="entry name" value="YVTN repeat-like/Quinoprotein amine dehydrogenase"/>
    <property type="match status" value="1"/>
</dbReference>